<dbReference type="EMBL" id="VCPD01000012">
    <property type="protein sequence ID" value="TMV02591.1"/>
    <property type="molecule type" value="Genomic_DNA"/>
</dbReference>
<evidence type="ECO:0000313" key="1">
    <source>
        <dbReference type="EMBL" id="TMV02591.1"/>
    </source>
</evidence>
<accession>A0ABY2WSY0</accession>
<dbReference type="Proteomes" id="UP001193035">
    <property type="component" value="Unassembled WGS sequence"/>
</dbReference>
<gene>
    <name evidence="1" type="ORF">FGK63_20400</name>
</gene>
<protein>
    <submittedName>
        <fullName evidence="1">Uncharacterized protein</fullName>
    </submittedName>
</protein>
<name>A0ABY2WSY0_9RHOB</name>
<organism evidence="1 2">
    <name type="scientific">Ruegeria sediminis</name>
    <dbReference type="NCBI Taxonomy" id="2583820"/>
    <lineage>
        <taxon>Bacteria</taxon>
        <taxon>Pseudomonadati</taxon>
        <taxon>Pseudomonadota</taxon>
        <taxon>Alphaproteobacteria</taxon>
        <taxon>Rhodobacterales</taxon>
        <taxon>Roseobacteraceae</taxon>
        <taxon>Ruegeria</taxon>
    </lineage>
</organism>
<evidence type="ECO:0000313" key="2">
    <source>
        <dbReference type="Proteomes" id="UP001193035"/>
    </source>
</evidence>
<reference evidence="1 2" key="1">
    <citation type="submission" date="2019-05" db="EMBL/GenBank/DDBJ databases">
        <title>Ruegeria sp. nov., isolated from tidal flat.</title>
        <authorList>
            <person name="Kim W."/>
        </authorList>
    </citation>
    <scope>NUCLEOTIDE SEQUENCE [LARGE SCALE GENOMIC DNA]</scope>
    <source>
        <strain evidence="1 2">CAU 1488</strain>
    </source>
</reference>
<sequence length="237" mass="26447">MTTGENERPNVFTCEISGTGKVRDGRAIMKVVMPSGETIEFETNAEFNLDGFFTDAIAAIEKARKKMRELTAADYYVSDMEEMFVAIRSANVRGKLWPVEIALLGIKDGDEYVWSSPIYPALSWPRQIIDLSEIDLRDSPPATDVARETLERISRASGKWCHAEDPQHTKKLLDRLLDEANLGFTSDEAVIPVDVEWGRDGAAAGGRVREYLVTHPALLDPVEQVQRLSRAWAAGYS</sequence>
<dbReference type="RefSeq" id="WP_138845767.1">
    <property type="nucleotide sequence ID" value="NZ_VCPD01000012.1"/>
</dbReference>
<keyword evidence="2" id="KW-1185">Reference proteome</keyword>
<comment type="caution">
    <text evidence="1">The sequence shown here is derived from an EMBL/GenBank/DDBJ whole genome shotgun (WGS) entry which is preliminary data.</text>
</comment>
<proteinExistence type="predicted"/>